<evidence type="ECO:0000313" key="3">
    <source>
        <dbReference type="Proteomes" id="UP000028582"/>
    </source>
</evidence>
<evidence type="ECO:0000313" key="2">
    <source>
        <dbReference type="EMBL" id="ETO74068.1"/>
    </source>
</evidence>
<dbReference type="Gene3D" id="3.50.50.60">
    <property type="entry name" value="FAD/NAD(P)-binding domain"/>
    <property type="match status" value="1"/>
</dbReference>
<dbReference type="InterPro" id="IPR050281">
    <property type="entry name" value="Flavin_monoamine_oxidase"/>
</dbReference>
<dbReference type="PANTHER" id="PTHR10742">
    <property type="entry name" value="FLAVIN MONOAMINE OXIDASE"/>
    <property type="match status" value="1"/>
</dbReference>
<dbReference type="Gene3D" id="3.90.660.10">
    <property type="match status" value="1"/>
</dbReference>
<evidence type="ECO:0000259" key="1">
    <source>
        <dbReference type="Pfam" id="PF01593"/>
    </source>
</evidence>
<organism evidence="2 3">
    <name type="scientific">Phytophthora nicotianae P1976</name>
    <dbReference type="NCBI Taxonomy" id="1317066"/>
    <lineage>
        <taxon>Eukaryota</taxon>
        <taxon>Sar</taxon>
        <taxon>Stramenopiles</taxon>
        <taxon>Oomycota</taxon>
        <taxon>Peronosporomycetes</taxon>
        <taxon>Peronosporales</taxon>
        <taxon>Peronosporaceae</taxon>
        <taxon>Phytophthora</taxon>
    </lineage>
</organism>
<dbReference type="GO" id="GO:0016491">
    <property type="term" value="F:oxidoreductase activity"/>
    <property type="evidence" value="ECO:0007669"/>
    <property type="project" value="InterPro"/>
</dbReference>
<dbReference type="SUPFAM" id="SSF54373">
    <property type="entry name" value="FAD-linked reductases, C-terminal domain"/>
    <property type="match status" value="1"/>
</dbReference>
<dbReference type="OrthoDB" id="5046242at2759"/>
<comment type="caution">
    <text evidence="2">The sequence shown here is derived from an EMBL/GenBank/DDBJ whole genome shotgun (WGS) entry which is preliminary data.</text>
</comment>
<dbReference type="PANTHER" id="PTHR10742:SF410">
    <property type="entry name" value="LYSINE-SPECIFIC HISTONE DEMETHYLASE 2"/>
    <property type="match status" value="1"/>
</dbReference>
<reference evidence="2 3" key="1">
    <citation type="submission" date="2013-11" db="EMBL/GenBank/DDBJ databases">
        <title>The Genome Sequence of Phytophthora parasitica P1976.</title>
        <authorList>
            <consortium name="The Broad Institute Genomics Platform"/>
            <person name="Russ C."/>
            <person name="Tyler B."/>
            <person name="Panabieres F."/>
            <person name="Shan W."/>
            <person name="Tripathy S."/>
            <person name="Grunwald N."/>
            <person name="Machado M."/>
            <person name="Johnson C.S."/>
            <person name="Walker B."/>
            <person name="Young S."/>
            <person name="Zeng Q."/>
            <person name="Gargeya S."/>
            <person name="Fitzgerald M."/>
            <person name="Haas B."/>
            <person name="Abouelleil A."/>
            <person name="Allen A.W."/>
            <person name="Alvarado L."/>
            <person name="Arachchi H.M."/>
            <person name="Berlin A.M."/>
            <person name="Chapman S.B."/>
            <person name="Gainer-Dewar J."/>
            <person name="Goldberg J."/>
            <person name="Griggs A."/>
            <person name="Gujja S."/>
            <person name="Hansen M."/>
            <person name="Howarth C."/>
            <person name="Imamovic A."/>
            <person name="Ireland A."/>
            <person name="Larimer J."/>
            <person name="McCowan C."/>
            <person name="Murphy C."/>
            <person name="Pearson M."/>
            <person name="Poon T.W."/>
            <person name="Priest M."/>
            <person name="Roberts A."/>
            <person name="Saif S."/>
            <person name="Shea T."/>
            <person name="Sisk P."/>
            <person name="Sykes S."/>
            <person name="Wortman J."/>
            <person name="Nusbaum C."/>
            <person name="Birren B."/>
        </authorList>
    </citation>
    <scope>NUCLEOTIDE SEQUENCE [LARGE SCALE GENOMIC DNA]</scope>
    <source>
        <strain evidence="2 3">P1976</strain>
    </source>
</reference>
<name>A0A081A5A7_PHYNI</name>
<sequence length="484" mass="53291">MHLQLPTFNMAVKSTIDLKSSYRVVVVGAGMAGVSVANALLVSNEFAASDVCVLEAQSRIGGRIRTQPFSDSLPVNVEVGAAWIHGTEGNPFTDMAKKFGIVFKEVAPRNPWLHPGACKNFLFFDGDKQLPQEQVDETWQWQDLLMHKLQDLATSPNAADHQEKALSAIVDHLVASDEELGEAMKAPNARARLDMCLKLIEVWMGVNDDEVQLDDFTDIELIGDDAGAHCIVPAGMEHFIDHLAEPVKESIHTNVVVTSINYEDKDGVVIECSDGRRVSADHVVVTSSLGFLKSGKLHFQPELPAAKLGAIERSKMGQYMKILVEFPEIFWPENSTFIAQIKNSSVSSDAMDRRIYFPVVFNYQFAKGVPIIEGVLVGENASKISATFTEEEIAHALFLQLQETFGPNIPRPVNHFITRWDQDPWSIGAYSSLTVDSTDEDPAILRQTVANRVLFAGEATDYKYQGALQAAYLSGLKAAAEIVD</sequence>
<dbReference type="Proteomes" id="UP000028582">
    <property type="component" value="Unassembled WGS sequence"/>
</dbReference>
<gene>
    <name evidence="2" type="ORF">F444_10077</name>
</gene>
<proteinExistence type="predicted"/>
<dbReference type="Pfam" id="PF01593">
    <property type="entry name" value="Amino_oxidase"/>
    <property type="match status" value="1"/>
</dbReference>
<dbReference type="InterPro" id="IPR002937">
    <property type="entry name" value="Amino_oxidase"/>
</dbReference>
<protein>
    <recommendedName>
        <fullName evidence="1">Amine oxidase domain-containing protein</fullName>
    </recommendedName>
</protein>
<dbReference type="AlphaFoldDB" id="A0A081A5A7"/>
<dbReference type="SUPFAM" id="SSF51905">
    <property type="entry name" value="FAD/NAD(P)-binding domain"/>
    <property type="match status" value="1"/>
</dbReference>
<dbReference type="EMBL" id="ANJA01001829">
    <property type="protein sequence ID" value="ETO74068.1"/>
    <property type="molecule type" value="Genomic_DNA"/>
</dbReference>
<dbReference type="InterPro" id="IPR036188">
    <property type="entry name" value="FAD/NAD-bd_sf"/>
</dbReference>
<feature type="domain" description="Amine oxidase" evidence="1">
    <location>
        <begin position="31"/>
        <end position="482"/>
    </location>
</feature>
<accession>A0A081A5A7</accession>